<dbReference type="PANTHER" id="PTHR24171">
    <property type="entry name" value="ANKYRIN REPEAT DOMAIN-CONTAINING PROTEIN 39-RELATED"/>
    <property type="match status" value="1"/>
</dbReference>
<protein>
    <submittedName>
        <fullName evidence="5">Restless-like transposase</fullName>
    </submittedName>
</protein>
<dbReference type="Gene3D" id="3.10.129.10">
    <property type="entry name" value="Hotdog Thioesterase"/>
    <property type="match status" value="1"/>
</dbReference>
<dbReference type="EMBL" id="JAQHRD010000007">
    <property type="protein sequence ID" value="KAJ6439228.1"/>
    <property type="molecule type" value="Genomic_DNA"/>
</dbReference>
<evidence type="ECO:0000259" key="4">
    <source>
        <dbReference type="Pfam" id="PF22636"/>
    </source>
</evidence>
<proteinExistence type="predicted"/>
<keyword evidence="2 3" id="KW-0040">ANK repeat</keyword>
<accession>A0AB34FID4</accession>
<comment type="caution">
    <text evidence="5">The sequence shown here is derived from an EMBL/GenBank/DDBJ whole genome shotgun (WGS) entry which is preliminary data.</text>
</comment>
<evidence type="ECO:0000313" key="5">
    <source>
        <dbReference type="EMBL" id="KAJ6439228.1"/>
    </source>
</evidence>
<dbReference type="Gene3D" id="1.25.40.20">
    <property type="entry name" value="Ankyrin repeat-containing domain"/>
    <property type="match status" value="2"/>
</dbReference>
<dbReference type="Pfam" id="PF22636">
    <property type="entry name" value="FlK"/>
    <property type="match status" value="1"/>
</dbReference>
<evidence type="ECO:0000313" key="6">
    <source>
        <dbReference type="Proteomes" id="UP001163105"/>
    </source>
</evidence>
<evidence type="ECO:0000256" key="3">
    <source>
        <dbReference type="PROSITE-ProRule" id="PRU00023"/>
    </source>
</evidence>
<dbReference type="Proteomes" id="UP001163105">
    <property type="component" value="Unassembled WGS sequence"/>
</dbReference>
<dbReference type="PROSITE" id="PS50088">
    <property type="entry name" value="ANK_REPEAT"/>
    <property type="match status" value="2"/>
</dbReference>
<dbReference type="SMART" id="SM00248">
    <property type="entry name" value="ANK"/>
    <property type="match status" value="6"/>
</dbReference>
<sequence length="373" mass="41145">MMTRSPLYTTRYDYTVVQTDLGSTAAVIRTARLVEIADLVSAKALAPLLNNGCEISVCVDQEFRHLVPVGPTRAISAVATYRGENGRGYQFEVVISDEHGQVFWSSLTRTITCQENLFNTTRLRLFKDDAERALSHHWPMTRPPNTKQHLQLMRGEPEIPISRPLRREKDFTGPLHHALAHGSELLIESFFQSNVNIHSADFDGWNPLHFAARHSTARVVSRLIGLGANVDTTTRHNESPLFLAWQSRNIDIFNVLLEGGANLGRLVPNFLVPGIGEPCRGAMHLAAHYGDRALMSLLLDAGLDINKEILNGWTPLMAAVDKGMSPGFIELMLEKGAAINARDRESQTALQLANDGGHVALVGILRRHGGTGI</sequence>
<dbReference type="InterPro" id="IPR036770">
    <property type="entry name" value="Ankyrin_rpt-contain_sf"/>
</dbReference>
<feature type="domain" description="Fluoroacetyl-CoA-specific thioesterase-like" evidence="4">
    <location>
        <begin position="17"/>
        <end position="111"/>
    </location>
</feature>
<dbReference type="Pfam" id="PF12796">
    <property type="entry name" value="Ank_2"/>
    <property type="match status" value="2"/>
</dbReference>
<dbReference type="SUPFAM" id="SSF48403">
    <property type="entry name" value="Ankyrin repeat"/>
    <property type="match status" value="1"/>
</dbReference>
<gene>
    <name evidence="5" type="ORF">O9K51_08640</name>
</gene>
<keyword evidence="6" id="KW-1185">Reference proteome</keyword>
<dbReference type="PROSITE" id="PS50297">
    <property type="entry name" value="ANK_REP_REGION"/>
    <property type="match status" value="2"/>
</dbReference>
<dbReference type="AlphaFoldDB" id="A0AB34FID4"/>
<dbReference type="InterPro" id="IPR029069">
    <property type="entry name" value="HotDog_dom_sf"/>
</dbReference>
<evidence type="ECO:0000256" key="1">
    <source>
        <dbReference type="ARBA" id="ARBA00022737"/>
    </source>
</evidence>
<dbReference type="InterPro" id="IPR002110">
    <property type="entry name" value="Ankyrin_rpt"/>
</dbReference>
<evidence type="ECO:0000256" key="2">
    <source>
        <dbReference type="ARBA" id="ARBA00023043"/>
    </source>
</evidence>
<feature type="repeat" description="ANK" evidence="3">
    <location>
        <begin position="203"/>
        <end position="235"/>
    </location>
</feature>
<reference evidence="5" key="1">
    <citation type="submission" date="2023-01" db="EMBL/GenBank/DDBJ databases">
        <title>The growth and conidiation of Purpureocillium lavendulum are regulated by nitrogen source and histone H3K14 acetylation.</title>
        <authorList>
            <person name="Tang P."/>
            <person name="Han J."/>
            <person name="Zhang C."/>
            <person name="Tang P."/>
            <person name="Qi F."/>
            <person name="Zhang K."/>
            <person name="Liang L."/>
        </authorList>
    </citation>
    <scope>NUCLEOTIDE SEQUENCE</scope>
    <source>
        <strain evidence="5">YMF1.00683</strain>
    </source>
</reference>
<keyword evidence="1" id="KW-0677">Repeat</keyword>
<dbReference type="InterPro" id="IPR054485">
    <property type="entry name" value="FlK-like_dom"/>
</dbReference>
<feature type="repeat" description="ANK" evidence="3">
    <location>
        <begin position="311"/>
        <end position="344"/>
    </location>
</feature>
<organism evidence="5 6">
    <name type="scientific">Purpureocillium lavendulum</name>
    <dbReference type="NCBI Taxonomy" id="1247861"/>
    <lineage>
        <taxon>Eukaryota</taxon>
        <taxon>Fungi</taxon>
        <taxon>Dikarya</taxon>
        <taxon>Ascomycota</taxon>
        <taxon>Pezizomycotina</taxon>
        <taxon>Sordariomycetes</taxon>
        <taxon>Hypocreomycetidae</taxon>
        <taxon>Hypocreales</taxon>
        <taxon>Ophiocordycipitaceae</taxon>
        <taxon>Purpureocillium</taxon>
    </lineage>
</organism>
<dbReference type="SUPFAM" id="SSF54637">
    <property type="entry name" value="Thioesterase/thiol ester dehydrase-isomerase"/>
    <property type="match status" value="1"/>
</dbReference>
<name>A0AB34FID4_9HYPO</name>